<comment type="cofactor">
    <cofactor evidence="1">
        <name>Mg(2+)</name>
        <dbReference type="ChEBI" id="CHEBI:18420"/>
    </cofactor>
</comment>
<dbReference type="InterPro" id="IPR000086">
    <property type="entry name" value="NUDIX_hydrolase_dom"/>
</dbReference>
<evidence type="ECO:0000256" key="2">
    <source>
        <dbReference type="ARBA" id="ARBA00005582"/>
    </source>
</evidence>
<dbReference type="Pfam" id="PF00293">
    <property type="entry name" value="NUDIX"/>
    <property type="match status" value="1"/>
</dbReference>
<comment type="similarity">
    <text evidence="2 4">Belongs to the Nudix hydrolase family.</text>
</comment>
<keyword evidence="7" id="KW-1185">Reference proteome</keyword>
<dbReference type="RefSeq" id="WP_062978308.1">
    <property type="nucleotide sequence ID" value="NZ_JAAXOT010000008.1"/>
</dbReference>
<name>A0A846YJU3_9NOCA</name>
<dbReference type="PANTHER" id="PTHR43046">
    <property type="entry name" value="GDP-MANNOSE MANNOSYL HYDROLASE"/>
    <property type="match status" value="1"/>
</dbReference>
<dbReference type="AlphaFoldDB" id="A0A846YJU3"/>
<gene>
    <name evidence="6" type="ORF">HGA15_17095</name>
</gene>
<dbReference type="SUPFAM" id="SSF55811">
    <property type="entry name" value="Nudix"/>
    <property type="match status" value="1"/>
</dbReference>
<dbReference type="PROSITE" id="PS00893">
    <property type="entry name" value="NUDIX_BOX"/>
    <property type="match status" value="1"/>
</dbReference>
<dbReference type="GO" id="GO:0016787">
    <property type="term" value="F:hydrolase activity"/>
    <property type="evidence" value="ECO:0007669"/>
    <property type="project" value="UniProtKB-KW"/>
</dbReference>
<evidence type="ECO:0000313" key="7">
    <source>
        <dbReference type="Proteomes" id="UP000570678"/>
    </source>
</evidence>
<protein>
    <submittedName>
        <fullName evidence="6">NUDIX domain-containing protein</fullName>
    </submittedName>
</protein>
<evidence type="ECO:0000256" key="1">
    <source>
        <dbReference type="ARBA" id="ARBA00001946"/>
    </source>
</evidence>
<evidence type="ECO:0000256" key="3">
    <source>
        <dbReference type="ARBA" id="ARBA00022801"/>
    </source>
</evidence>
<organism evidence="6 7">
    <name type="scientific">Nocardia flavorosea</name>
    <dbReference type="NCBI Taxonomy" id="53429"/>
    <lineage>
        <taxon>Bacteria</taxon>
        <taxon>Bacillati</taxon>
        <taxon>Actinomycetota</taxon>
        <taxon>Actinomycetes</taxon>
        <taxon>Mycobacteriales</taxon>
        <taxon>Nocardiaceae</taxon>
        <taxon>Nocardia</taxon>
    </lineage>
</organism>
<evidence type="ECO:0000313" key="6">
    <source>
        <dbReference type="EMBL" id="NKY57832.1"/>
    </source>
</evidence>
<dbReference type="EMBL" id="JAAXOT010000008">
    <property type="protein sequence ID" value="NKY57832.1"/>
    <property type="molecule type" value="Genomic_DNA"/>
</dbReference>
<sequence>MASRRDYYRDQDAPEANSLVPRGSALIVDDNGAVLMQRRSDSGNWSFPGGTMEIGETLEQCVIRETKEETGLDIEITGILGIYTDPDHVIAYPDGEVRQEFNITFYGRVTGGTIAVSSESTDVEFLTPAQLETLPVHETVRLRLRHHTEQRPKPYLG</sequence>
<dbReference type="Proteomes" id="UP000570678">
    <property type="component" value="Unassembled WGS sequence"/>
</dbReference>
<dbReference type="PROSITE" id="PS51462">
    <property type="entry name" value="NUDIX"/>
    <property type="match status" value="1"/>
</dbReference>
<feature type="domain" description="Nudix hydrolase" evidence="5">
    <location>
        <begin position="18"/>
        <end position="148"/>
    </location>
</feature>
<reference evidence="6 7" key="1">
    <citation type="submission" date="2020-04" db="EMBL/GenBank/DDBJ databases">
        <title>MicrobeNet Type strains.</title>
        <authorList>
            <person name="Nicholson A.C."/>
        </authorList>
    </citation>
    <scope>NUCLEOTIDE SEQUENCE [LARGE SCALE GENOMIC DNA]</scope>
    <source>
        <strain evidence="6 7">JCM 3332</strain>
    </source>
</reference>
<keyword evidence="3 4" id="KW-0378">Hydrolase</keyword>
<proteinExistence type="inferred from homology"/>
<dbReference type="InterPro" id="IPR020084">
    <property type="entry name" value="NUDIX_hydrolase_CS"/>
</dbReference>
<dbReference type="PANTHER" id="PTHR43046:SF16">
    <property type="entry name" value="ADP-RIBOSE PYROPHOSPHATASE YJHB-RELATED"/>
    <property type="match status" value="1"/>
</dbReference>
<dbReference type="Gene3D" id="3.90.79.10">
    <property type="entry name" value="Nucleoside Triphosphate Pyrophosphohydrolase"/>
    <property type="match status" value="1"/>
</dbReference>
<evidence type="ECO:0000259" key="5">
    <source>
        <dbReference type="PROSITE" id="PS51462"/>
    </source>
</evidence>
<accession>A0A846YJU3</accession>
<comment type="caution">
    <text evidence="6">The sequence shown here is derived from an EMBL/GenBank/DDBJ whole genome shotgun (WGS) entry which is preliminary data.</text>
</comment>
<evidence type="ECO:0000256" key="4">
    <source>
        <dbReference type="RuleBase" id="RU003476"/>
    </source>
</evidence>
<dbReference type="PRINTS" id="PR00502">
    <property type="entry name" value="NUDIXFAMILY"/>
</dbReference>
<dbReference type="InterPro" id="IPR015797">
    <property type="entry name" value="NUDIX_hydrolase-like_dom_sf"/>
</dbReference>
<dbReference type="InterPro" id="IPR020476">
    <property type="entry name" value="Nudix_hydrolase"/>
</dbReference>